<dbReference type="OrthoDB" id="441260at2"/>
<gene>
    <name evidence="2" type="ORF">DA73_0400031630</name>
</gene>
<dbReference type="PANTHER" id="PTHR47691:SF3">
    <property type="entry name" value="HTH-TYPE TRANSCRIPTIONAL REGULATOR RV0890C-RELATED"/>
    <property type="match status" value="1"/>
</dbReference>
<evidence type="ECO:0000259" key="1">
    <source>
        <dbReference type="Pfam" id="PF00931"/>
    </source>
</evidence>
<name>A0A8S9TAD4_9CYAN</name>
<evidence type="ECO:0000313" key="3">
    <source>
        <dbReference type="Proteomes" id="UP000029738"/>
    </source>
</evidence>
<proteinExistence type="predicted"/>
<dbReference type="AlphaFoldDB" id="A0A8S9TAD4"/>
<protein>
    <recommendedName>
        <fullName evidence="1">NB-ARC domain-containing protein</fullName>
    </recommendedName>
</protein>
<dbReference type="GO" id="GO:0043531">
    <property type="term" value="F:ADP binding"/>
    <property type="evidence" value="ECO:0007669"/>
    <property type="project" value="InterPro"/>
</dbReference>
<dbReference type="InterPro" id="IPR027417">
    <property type="entry name" value="P-loop_NTPase"/>
</dbReference>
<sequence>MLISKSVRKRGVILSTTGWDKLQTVKRSSEFRDNNGSRYTYEELSDRTGLSLHTISRIMGRTEAVDKLSLEYCFRAFSLELEKADYTRPAERNAVDWGEAMDISTFVGRNEELTQLYQWVVKEHSRLVAILGMGGIGKTAFALKFAKQVQHEYDYVKWLSLSHAPSCDTTIAELVSFLSNQQENTPDLGRLKHYLRTSRCLIVIDNWEIILEAGRAGNYLPSYERYNELLQIVGETQHQSCLILTSREKPALVDAIAGDFLTTRSLKLNGSKEVAMAVIKAKGLTATEIQQQQLCSLYSHNPKALKIVTSSILELFDGDVKAFFQQNVIVFNGIRRLLDRQFYRLSKLEQNIMYWLAINQGWTAIAQLRSQIVPPVSTADLLEALEGLNWRSLIEKQSGCYTLQPMWMEYVAEKITQHIDIDVTIRQAYQKKQNLAHTRLIAV</sequence>
<feature type="domain" description="NB-ARC" evidence="1">
    <location>
        <begin position="111"/>
        <end position="206"/>
    </location>
</feature>
<dbReference type="RefSeq" id="WP_050046634.1">
    <property type="nucleotide sequence ID" value="NZ_JHEG04000001.1"/>
</dbReference>
<dbReference type="Gene3D" id="3.40.50.300">
    <property type="entry name" value="P-loop containing nucleotide triphosphate hydrolases"/>
    <property type="match status" value="1"/>
</dbReference>
<dbReference type="Proteomes" id="UP000029738">
    <property type="component" value="Unassembled WGS sequence"/>
</dbReference>
<dbReference type="InterPro" id="IPR002182">
    <property type="entry name" value="NB-ARC"/>
</dbReference>
<dbReference type="SUPFAM" id="SSF52540">
    <property type="entry name" value="P-loop containing nucleoside triphosphate hydrolases"/>
    <property type="match status" value="1"/>
</dbReference>
<reference evidence="2" key="2">
    <citation type="submission" date="2019-11" db="EMBL/GenBank/DDBJ databases">
        <title>Improved Assembly of Tolypothrix boutellei genome.</title>
        <authorList>
            <person name="Sarangi A.N."/>
            <person name="Mukherjee M."/>
            <person name="Ghosh S."/>
            <person name="Singh D."/>
            <person name="Das A."/>
            <person name="Kant S."/>
            <person name="Prusty A."/>
            <person name="Tripathy S."/>
        </authorList>
    </citation>
    <scope>NUCLEOTIDE SEQUENCE</scope>
    <source>
        <strain evidence="2">VB521301</strain>
    </source>
</reference>
<dbReference type="PANTHER" id="PTHR47691">
    <property type="entry name" value="REGULATOR-RELATED"/>
    <property type="match status" value="1"/>
</dbReference>
<accession>A0A8S9TAD4</accession>
<dbReference type="Pfam" id="PF00931">
    <property type="entry name" value="NB-ARC"/>
    <property type="match status" value="1"/>
</dbReference>
<organism evidence="2 3">
    <name type="scientific">Tolypothrix bouteillei VB521301</name>
    <dbReference type="NCBI Taxonomy" id="1479485"/>
    <lineage>
        <taxon>Bacteria</taxon>
        <taxon>Bacillati</taxon>
        <taxon>Cyanobacteriota</taxon>
        <taxon>Cyanophyceae</taxon>
        <taxon>Nostocales</taxon>
        <taxon>Tolypothrichaceae</taxon>
        <taxon>Tolypothrix</taxon>
    </lineage>
</organism>
<comment type="caution">
    <text evidence="2">The sequence shown here is derived from an EMBL/GenBank/DDBJ whole genome shotgun (WGS) entry which is preliminary data.</text>
</comment>
<dbReference type="PRINTS" id="PR00364">
    <property type="entry name" value="DISEASERSIST"/>
</dbReference>
<reference evidence="2" key="1">
    <citation type="journal article" date="2015" name="Genome Announc.">
        <title>Draft Genome Sequence of Tolypothrix boutellei Strain VB521301.</title>
        <authorList>
            <person name="Chandrababunaidu M.M."/>
            <person name="Singh D."/>
            <person name="Sen D."/>
            <person name="Bhan S."/>
            <person name="Das S."/>
            <person name="Gupta A."/>
            <person name="Adhikary S.P."/>
            <person name="Tripathy S."/>
        </authorList>
    </citation>
    <scope>NUCLEOTIDE SEQUENCE</scope>
    <source>
        <strain evidence="2">VB521301</strain>
    </source>
</reference>
<keyword evidence="3" id="KW-1185">Reference proteome</keyword>
<dbReference type="EMBL" id="JHEG04000001">
    <property type="protein sequence ID" value="KAF3889521.1"/>
    <property type="molecule type" value="Genomic_DNA"/>
</dbReference>
<evidence type="ECO:0000313" key="2">
    <source>
        <dbReference type="EMBL" id="KAF3889521.1"/>
    </source>
</evidence>